<gene>
    <name evidence="1" type="ORF">Pro02_64110</name>
</gene>
<dbReference type="InterPro" id="IPR032584">
    <property type="entry name" value="DUF4913"/>
</dbReference>
<protein>
    <recommendedName>
        <fullName evidence="3">DUF4913 domain-containing protein</fullName>
    </recommendedName>
</protein>
<dbReference type="EMBL" id="BOOI01000071">
    <property type="protein sequence ID" value="GIH88003.1"/>
    <property type="molecule type" value="Genomic_DNA"/>
</dbReference>
<organism evidence="1 2">
    <name type="scientific">Planobispora rosea</name>
    <dbReference type="NCBI Taxonomy" id="35762"/>
    <lineage>
        <taxon>Bacteria</taxon>
        <taxon>Bacillati</taxon>
        <taxon>Actinomycetota</taxon>
        <taxon>Actinomycetes</taxon>
        <taxon>Streptosporangiales</taxon>
        <taxon>Streptosporangiaceae</taxon>
        <taxon>Planobispora</taxon>
    </lineage>
</organism>
<evidence type="ECO:0008006" key="3">
    <source>
        <dbReference type="Google" id="ProtNLM"/>
    </source>
</evidence>
<keyword evidence="2" id="KW-1185">Reference proteome</keyword>
<dbReference type="Pfam" id="PF16259">
    <property type="entry name" value="DUF4913"/>
    <property type="match status" value="1"/>
</dbReference>
<comment type="caution">
    <text evidence="1">The sequence shown here is derived from an EMBL/GenBank/DDBJ whole genome shotgun (WGS) entry which is preliminary data.</text>
</comment>
<evidence type="ECO:0000313" key="1">
    <source>
        <dbReference type="EMBL" id="GIH88003.1"/>
    </source>
</evidence>
<accession>A0A8J3SE04</accession>
<evidence type="ECO:0000313" key="2">
    <source>
        <dbReference type="Proteomes" id="UP000655044"/>
    </source>
</evidence>
<proteinExistence type="predicted"/>
<dbReference type="Proteomes" id="UP000655044">
    <property type="component" value="Unassembled WGS sequence"/>
</dbReference>
<name>A0A8J3SE04_PLARO</name>
<reference evidence="1" key="1">
    <citation type="submission" date="2021-01" db="EMBL/GenBank/DDBJ databases">
        <title>Whole genome shotgun sequence of Planobispora rosea NBRC 15558.</title>
        <authorList>
            <person name="Komaki H."/>
            <person name="Tamura T."/>
        </authorList>
    </citation>
    <scope>NUCLEOTIDE SEQUENCE</scope>
    <source>
        <strain evidence="1">NBRC 15558</strain>
    </source>
</reference>
<sequence length="261" mass="28385">MTDAATPRPPHDADDLSTRLDRLAELVATQAEELAMLRAGDRLATQPGAAATEGDSAAEAPAQHQPAGPIFIVRLEDAQLLEEVQALATWVHQVLVPVYISEPTPSAPWCPIWWEHPGVLARLHALWLAWQQETDPEAGGWSGPSTWHIHHLDPTLAALRAPDGPLVECTTDPRAPHHTRPPRYAERVTATELDLLDALAVDGDPVAAEHLATLLAGRGDEAGLRQRAAAGDLWATGQLSWLPYRDTTSVQAQRLRRYGFA</sequence>
<dbReference type="AlphaFoldDB" id="A0A8J3SE04"/>
<dbReference type="RefSeq" id="WP_203863594.1">
    <property type="nucleotide sequence ID" value="NZ_BMQP01000047.1"/>
</dbReference>